<sequence>MDYSRISLRPFRPSDAEDFLAWARDDKVTHYLRWNTITSREEALIYIQHVAIPHPWRQSICLDDRSIGYISIKRNPATTDTGPTWVTPLGVSIGVKELSRQL</sequence>
<name>A0AAW2SA54_SESRA</name>
<dbReference type="PANTHER" id="PTHR46067:SF18">
    <property type="entry name" value="ACYL-COA N-ACYLTRANSFERASES (NAT) SUPERFAMILY PROTEIN"/>
    <property type="match status" value="1"/>
</dbReference>
<reference evidence="2" key="1">
    <citation type="submission" date="2020-06" db="EMBL/GenBank/DDBJ databases">
        <authorList>
            <person name="Li T."/>
            <person name="Hu X."/>
            <person name="Zhang T."/>
            <person name="Song X."/>
            <person name="Zhang H."/>
            <person name="Dai N."/>
            <person name="Sheng W."/>
            <person name="Hou X."/>
            <person name="Wei L."/>
        </authorList>
    </citation>
    <scope>NUCLEOTIDE SEQUENCE</scope>
    <source>
        <strain evidence="2">G02</strain>
        <tissue evidence="2">Leaf</tissue>
    </source>
</reference>
<dbReference type="Pfam" id="PF13302">
    <property type="entry name" value="Acetyltransf_3"/>
    <property type="match status" value="1"/>
</dbReference>
<dbReference type="PANTHER" id="PTHR46067">
    <property type="entry name" value="ACYL-COA N-ACYLTRANSFERASES (NAT) SUPERFAMILY PROTEIN"/>
    <property type="match status" value="1"/>
</dbReference>
<evidence type="ECO:0000259" key="1">
    <source>
        <dbReference type="Pfam" id="PF13302"/>
    </source>
</evidence>
<dbReference type="EMBL" id="JACGWJ010000011">
    <property type="protein sequence ID" value="KAL0388578.1"/>
    <property type="molecule type" value="Genomic_DNA"/>
</dbReference>
<dbReference type="InterPro" id="IPR000182">
    <property type="entry name" value="GNAT_dom"/>
</dbReference>
<dbReference type="SUPFAM" id="SSF55729">
    <property type="entry name" value="Acyl-CoA N-acyltransferases (Nat)"/>
    <property type="match status" value="1"/>
</dbReference>
<dbReference type="AlphaFoldDB" id="A0AAW2SA54"/>
<dbReference type="Gene3D" id="3.40.630.30">
    <property type="match status" value="1"/>
</dbReference>
<accession>A0AAW2SA54</accession>
<organism evidence="2">
    <name type="scientific">Sesamum radiatum</name>
    <name type="common">Black benniseed</name>
    <dbReference type="NCBI Taxonomy" id="300843"/>
    <lineage>
        <taxon>Eukaryota</taxon>
        <taxon>Viridiplantae</taxon>
        <taxon>Streptophyta</taxon>
        <taxon>Embryophyta</taxon>
        <taxon>Tracheophyta</taxon>
        <taxon>Spermatophyta</taxon>
        <taxon>Magnoliopsida</taxon>
        <taxon>eudicotyledons</taxon>
        <taxon>Gunneridae</taxon>
        <taxon>Pentapetalae</taxon>
        <taxon>asterids</taxon>
        <taxon>lamiids</taxon>
        <taxon>Lamiales</taxon>
        <taxon>Pedaliaceae</taxon>
        <taxon>Sesamum</taxon>
    </lineage>
</organism>
<evidence type="ECO:0000313" key="2">
    <source>
        <dbReference type="EMBL" id="KAL0388578.1"/>
    </source>
</evidence>
<protein>
    <recommendedName>
        <fullName evidence="1">N-acetyltransferase domain-containing protein</fullName>
    </recommendedName>
</protein>
<gene>
    <name evidence="2" type="ORF">Sradi_2739600</name>
</gene>
<comment type="caution">
    <text evidence="2">The sequence shown here is derived from an EMBL/GenBank/DDBJ whole genome shotgun (WGS) entry which is preliminary data.</text>
</comment>
<reference evidence="2" key="2">
    <citation type="journal article" date="2024" name="Plant">
        <title>Genomic evolution and insights into agronomic trait innovations of Sesamum species.</title>
        <authorList>
            <person name="Miao H."/>
            <person name="Wang L."/>
            <person name="Qu L."/>
            <person name="Liu H."/>
            <person name="Sun Y."/>
            <person name="Le M."/>
            <person name="Wang Q."/>
            <person name="Wei S."/>
            <person name="Zheng Y."/>
            <person name="Lin W."/>
            <person name="Duan Y."/>
            <person name="Cao H."/>
            <person name="Xiong S."/>
            <person name="Wang X."/>
            <person name="Wei L."/>
            <person name="Li C."/>
            <person name="Ma Q."/>
            <person name="Ju M."/>
            <person name="Zhao R."/>
            <person name="Li G."/>
            <person name="Mu C."/>
            <person name="Tian Q."/>
            <person name="Mei H."/>
            <person name="Zhang T."/>
            <person name="Gao T."/>
            <person name="Zhang H."/>
        </authorList>
    </citation>
    <scope>NUCLEOTIDE SEQUENCE</scope>
    <source>
        <strain evidence="2">G02</strain>
    </source>
</reference>
<proteinExistence type="predicted"/>
<dbReference type="GO" id="GO:0016747">
    <property type="term" value="F:acyltransferase activity, transferring groups other than amino-acyl groups"/>
    <property type="evidence" value="ECO:0007669"/>
    <property type="project" value="InterPro"/>
</dbReference>
<feature type="domain" description="N-acetyltransferase" evidence="1">
    <location>
        <begin position="5"/>
        <end position="78"/>
    </location>
</feature>
<dbReference type="InterPro" id="IPR016181">
    <property type="entry name" value="Acyl_CoA_acyltransferase"/>
</dbReference>